<comment type="caution">
    <text evidence="2">The sequence shown here is derived from an EMBL/GenBank/DDBJ whole genome shotgun (WGS) entry which is preliminary data.</text>
</comment>
<accession>A0A397QAE1</accession>
<dbReference type="PANTHER" id="PTHR36509:SF2">
    <property type="entry name" value="BLL3101 PROTEIN"/>
    <property type="match status" value="1"/>
</dbReference>
<dbReference type="Proteomes" id="UP000266273">
    <property type="component" value="Unassembled WGS sequence"/>
</dbReference>
<sequence length="194" mass="21096">MNLILNFVVFTAIALAVGLGSAWHMVDQGSALTTLRHGPWTAWYAAGDPEADPYTKARVARSGRLPIVSTTTMEFVARSDAEGEPLESGCHYRIRVPKVPALWWSLALYDAEGQLIDNPADRHAFSSKNVLPGSDGAAQIALAPTPRAGYWLPTGEDRNLMLVFRVFRPYDTADLASGEMPVAILPSIERVDCA</sequence>
<dbReference type="InterPro" id="IPR037049">
    <property type="entry name" value="DUF1214_C_sf"/>
</dbReference>
<evidence type="ECO:0000259" key="1">
    <source>
        <dbReference type="Pfam" id="PF06742"/>
    </source>
</evidence>
<dbReference type="EMBL" id="QXDF01000001">
    <property type="protein sequence ID" value="RIA56775.1"/>
    <property type="molecule type" value="Genomic_DNA"/>
</dbReference>
<name>A0A397QAE1_9HYPH</name>
<dbReference type="Pfam" id="PF06742">
    <property type="entry name" value="DUF1214"/>
    <property type="match status" value="1"/>
</dbReference>
<evidence type="ECO:0000313" key="3">
    <source>
        <dbReference type="Proteomes" id="UP000266273"/>
    </source>
</evidence>
<feature type="domain" description="DUF1214" evidence="1">
    <location>
        <begin position="73"/>
        <end position="169"/>
    </location>
</feature>
<dbReference type="PANTHER" id="PTHR36509">
    <property type="entry name" value="BLL3101 PROTEIN"/>
    <property type="match status" value="1"/>
</dbReference>
<dbReference type="PIRSF" id="PIRSF009471">
    <property type="entry name" value="UCP009471"/>
    <property type="match status" value="1"/>
</dbReference>
<evidence type="ECO:0000313" key="2">
    <source>
        <dbReference type="EMBL" id="RIA56775.1"/>
    </source>
</evidence>
<dbReference type="SUPFAM" id="SSF160935">
    <property type="entry name" value="VPA0735-like"/>
    <property type="match status" value="1"/>
</dbReference>
<proteinExistence type="predicted"/>
<dbReference type="InterPro" id="IPR010621">
    <property type="entry name" value="DUF1214"/>
</dbReference>
<organism evidence="2 3">
    <name type="scientific">Dichotomicrobium thermohalophilum</name>
    <dbReference type="NCBI Taxonomy" id="933063"/>
    <lineage>
        <taxon>Bacteria</taxon>
        <taxon>Pseudomonadati</taxon>
        <taxon>Pseudomonadota</taxon>
        <taxon>Alphaproteobacteria</taxon>
        <taxon>Hyphomicrobiales</taxon>
        <taxon>Hyphomicrobiaceae</taxon>
        <taxon>Dichotomicrobium</taxon>
    </lineage>
</organism>
<dbReference type="InterPro" id="IPR012038">
    <property type="entry name" value="UCP009471"/>
</dbReference>
<dbReference type="AlphaFoldDB" id="A0A397QAE1"/>
<reference evidence="2 3" key="1">
    <citation type="submission" date="2018-08" db="EMBL/GenBank/DDBJ databases">
        <title>Genomic Encyclopedia of Archaeal and Bacterial Type Strains, Phase II (KMG-II): from individual species to whole genera.</title>
        <authorList>
            <person name="Goeker M."/>
        </authorList>
    </citation>
    <scope>NUCLEOTIDE SEQUENCE [LARGE SCALE GENOMIC DNA]</scope>
    <source>
        <strain evidence="2 3">DSM 5002</strain>
    </source>
</reference>
<keyword evidence="3" id="KW-1185">Reference proteome</keyword>
<gene>
    <name evidence="2" type="ORF">BXY53_1885</name>
</gene>
<dbReference type="Gene3D" id="2.60.120.600">
    <property type="entry name" value="Domain of unknown function DUF1214, C-terminal domain"/>
    <property type="match status" value="1"/>
</dbReference>
<protein>
    <recommendedName>
        <fullName evidence="1">DUF1214 domain-containing protein</fullName>
    </recommendedName>
</protein>